<feature type="active site" description="Proton acceptor" evidence="4">
    <location>
        <position position="361"/>
    </location>
</feature>
<feature type="active site" description="Proton donor" evidence="4">
    <location>
        <position position="307"/>
    </location>
</feature>
<dbReference type="Pfam" id="PF06441">
    <property type="entry name" value="EHN"/>
    <property type="match status" value="1"/>
</dbReference>
<dbReference type="Gene3D" id="3.40.50.1820">
    <property type="entry name" value="alpha/beta hydrolase"/>
    <property type="match status" value="1"/>
</dbReference>
<dbReference type="GO" id="GO:0004301">
    <property type="term" value="F:epoxide hydrolase activity"/>
    <property type="evidence" value="ECO:0007669"/>
    <property type="project" value="TreeGrafter"/>
</dbReference>
<keyword evidence="3" id="KW-0378">Hydrolase</keyword>
<evidence type="ECO:0000256" key="3">
    <source>
        <dbReference type="ARBA" id="ARBA00022801"/>
    </source>
</evidence>
<dbReference type="RefSeq" id="WP_245771097.1">
    <property type="nucleotide sequence ID" value="NZ_FNIE01000001.1"/>
</dbReference>
<keyword evidence="7" id="KW-1185">Reference proteome</keyword>
<dbReference type="SUPFAM" id="SSF53474">
    <property type="entry name" value="alpha/beta-Hydrolases"/>
    <property type="match status" value="1"/>
</dbReference>
<keyword evidence="2" id="KW-0058">Aromatic hydrocarbons catabolism</keyword>
<name>A0A1G9W261_9ACTN</name>
<feature type="domain" description="Epoxide hydrolase N-terminal" evidence="5">
    <location>
        <begin position="4"/>
        <end position="106"/>
    </location>
</feature>
<dbReference type="Proteomes" id="UP000199341">
    <property type="component" value="Unassembled WGS sequence"/>
</dbReference>
<dbReference type="InterPro" id="IPR010497">
    <property type="entry name" value="Epoxide_hydro_N"/>
</dbReference>
<organism evidence="6 7">
    <name type="scientific">Actinacidiphila guanduensis</name>
    <dbReference type="NCBI Taxonomy" id="310781"/>
    <lineage>
        <taxon>Bacteria</taxon>
        <taxon>Bacillati</taxon>
        <taxon>Actinomycetota</taxon>
        <taxon>Actinomycetes</taxon>
        <taxon>Kitasatosporales</taxon>
        <taxon>Streptomycetaceae</taxon>
        <taxon>Actinacidiphila</taxon>
    </lineage>
</organism>
<comment type="similarity">
    <text evidence="1">Belongs to the peptidase S33 family.</text>
</comment>
<evidence type="ECO:0000256" key="1">
    <source>
        <dbReference type="ARBA" id="ARBA00010088"/>
    </source>
</evidence>
<dbReference type="STRING" id="310781.SAMN05216259_101478"/>
<evidence type="ECO:0000259" key="5">
    <source>
        <dbReference type="Pfam" id="PF06441"/>
    </source>
</evidence>
<dbReference type="GO" id="GO:0097176">
    <property type="term" value="P:epoxide metabolic process"/>
    <property type="evidence" value="ECO:0007669"/>
    <property type="project" value="TreeGrafter"/>
</dbReference>
<dbReference type="InterPro" id="IPR029058">
    <property type="entry name" value="AB_hydrolase_fold"/>
</dbReference>
<reference evidence="6 7" key="1">
    <citation type="submission" date="2016-10" db="EMBL/GenBank/DDBJ databases">
        <authorList>
            <person name="de Groot N.N."/>
        </authorList>
    </citation>
    <scope>NUCLEOTIDE SEQUENCE [LARGE SCALE GENOMIC DNA]</scope>
    <source>
        <strain evidence="6 7">CGMCC 4.2022</strain>
    </source>
</reference>
<dbReference type="InterPro" id="IPR016292">
    <property type="entry name" value="Epoxide_hydrolase"/>
</dbReference>
<evidence type="ECO:0000256" key="4">
    <source>
        <dbReference type="PIRSR" id="PIRSR001112-1"/>
    </source>
</evidence>
<evidence type="ECO:0000313" key="6">
    <source>
        <dbReference type="EMBL" id="SDM78297.1"/>
    </source>
</evidence>
<dbReference type="PIRSF" id="PIRSF001112">
    <property type="entry name" value="Epoxide_hydrolase"/>
    <property type="match status" value="1"/>
</dbReference>
<proteinExistence type="inferred from homology"/>
<dbReference type="PANTHER" id="PTHR21661">
    <property type="entry name" value="EPOXIDE HYDROLASE 1-RELATED"/>
    <property type="match status" value="1"/>
</dbReference>
<dbReference type="EMBL" id="FNIE01000001">
    <property type="protein sequence ID" value="SDM78297.1"/>
    <property type="molecule type" value="Genomic_DNA"/>
</dbReference>
<feature type="active site" description="Nucleophile" evidence="4">
    <location>
        <position position="177"/>
    </location>
</feature>
<protein>
    <submittedName>
        <fullName evidence="6">Pimeloyl-ACP methyl ester carboxylesterase</fullName>
    </submittedName>
</protein>
<dbReference type="AlphaFoldDB" id="A0A1G9W261"/>
<dbReference type="PRINTS" id="PR00412">
    <property type="entry name" value="EPOXHYDRLASE"/>
</dbReference>
<sequence>MKTTPFTIAISDEQLEDLTRRLRNTRWPDAVDGMDWEDGTDLAFLRRLTDHWQNRFDWRAQEARLNALPQFTADVDGIGIHFIHRHGTGPAPYPLVLTHGWPGTGFDMERIIPLLTDPGAHGGDPADAFDVVVPSIPGYGFSQRPERPGLGPEQVAGLWAHLMTGLGYERFGAQAGDWGAAVSTWLAHRHPGRVTGLHLNFVPGAFRPPLGEGEPPLTEEEKAFIDSSATWFAAEGGYHHLHSTKPQTPAYALTDSPTGLAAWIVEKLRGWSDCDGDVEQVFSLDQILTLVSIYWFTGTIGSSMRFYREDRLNPTRFAPGERVMPPLGVAAFPKDNMPPRSWVERVFDDVARWTDMPRGGHFGPMEAAGTLAEEIRAFFRPIRKKSS</sequence>
<dbReference type="InterPro" id="IPR000639">
    <property type="entry name" value="Epox_hydrolase-like"/>
</dbReference>
<accession>A0A1G9W261</accession>
<dbReference type="PANTHER" id="PTHR21661:SF35">
    <property type="entry name" value="EPOXIDE HYDROLASE"/>
    <property type="match status" value="1"/>
</dbReference>
<evidence type="ECO:0000313" key="7">
    <source>
        <dbReference type="Proteomes" id="UP000199341"/>
    </source>
</evidence>
<gene>
    <name evidence="6" type="ORF">SAMN05216259_101478</name>
</gene>
<evidence type="ECO:0000256" key="2">
    <source>
        <dbReference type="ARBA" id="ARBA00022797"/>
    </source>
</evidence>